<dbReference type="OrthoDB" id="325143at2"/>
<evidence type="ECO:0000259" key="1">
    <source>
        <dbReference type="Pfam" id="PF03756"/>
    </source>
</evidence>
<dbReference type="Pfam" id="PF03756">
    <property type="entry name" value="AfsA"/>
    <property type="match status" value="1"/>
</dbReference>
<organism evidence="3 5">
    <name type="scientific">Leptospira perolatii</name>
    <dbReference type="NCBI Taxonomy" id="2023191"/>
    <lineage>
        <taxon>Bacteria</taxon>
        <taxon>Pseudomonadati</taxon>
        <taxon>Spirochaetota</taxon>
        <taxon>Spirochaetia</taxon>
        <taxon>Leptospirales</taxon>
        <taxon>Leptospiraceae</taxon>
        <taxon>Leptospira</taxon>
    </lineage>
</organism>
<dbReference type="AlphaFoldDB" id="A0A2M9ZQF9"/>
<comment type="caution">
    <text evidence="3">The sequence shown here is derived from an EMBL/GenBank/DDBJ whole genome shotgun (WGS) entry which is preliminary data.</text>
</comment>
<keyword evidence="4" id="KW-1185">Reference proteome</keyword>
<dbReference type="SUPFAM" id="SSF54637">
    <property type="entry name" value="Thioesterase/thiol ester dehydrase-isomerase"/>
    <property type="match status" value="1"/>
</dbReference>
<reference evidence="4 5" key="1">
    <citation type="submission" date="2017-07" db="EMBL/GenBank/DDBJ databases">
        <title>Leptospira spp. isolated from tropical soils.</title>
        <authorList>
            <person name="Thibeaux R."/>
            <person name="Iraola G."/>
            <person name="Ferres I."/>
            <person name="Bierque E."/>
            <person name="Girault D."/>
            <person name="Soupe-Gilbert M.-E."/>
            <person name="Picardeau M."/>
            <person name="Goarant C."/>
        </authorList>
    </citation>
    <scope>NUCLEOTIDE SEQUENCE [LARGE SCALE GENOMIC DNA]</scope>
    <source>
        <strain evidence="3 5">FH1-B-B1</strain>
        <strain evidence="2 4">FH1-B-C1</strain>
    </source>
</reference>
<dbReference type="InterPro" id="IPR005509">
    <property type="entry name" value="AfsA_hotdog_dom"/>
</dbReference>
<name>A0A2M9ZQF9_9LEPT</name>
<dbReference type="RefSeq" id="WP_100713043.1">
    <property type="nucleotide sequence ID" value="NZ_NPDY01000003.1"/>
</dbReference>
<evidence type="ECO:0000313" key="2">
    <source>
        <dbReference type="EMBL" id="PJZ70474.1"/>
    </source>
</evidence>
<evidence type="ECO:0000313" key="3">
    <source>
        <dbReference type="EMBL" id="PJZ74310.1"/>
    </source>
</evidence>
<gene>
    <name evidence="2" type="ORF">CH360_05640</name>
    <name evidence="3" type="ORF">CH373_05220</name>
</gene>
<evidence type="ECO:0000313" key="4">
    <source>
        <dbReference type="Proteomes" id="UP000231962"/>
    </source>
</evidence>
<accession>A0A2M9ZQF9</accession>
<dbReference type="EMBL" id="NPDZ01000002">
    <property type="protein sequence ID" value="PJZ74310.1"/>
    <property type="molecule type" value="Genomic_DNA"/>
</dbReference>
<protein>
    <recommendedName>
        <fullName evidence="1">A-factor biosynthesis hotdog domain-containing protein</fullName>
    </recommendedName>
</protein>
<dbReference type="Proteomes" id="UP000231990">
    <property type="component" value="Unassembled WGS sequence"/>
</dbReference>
<proteinExistence type="predicted"/>
<feature type="domain" description="A-factor biosynthesis hotdog" evidence="1">
    <location>
        <begin position="29"/>
        <end position="160"/>
    </location>
</feature>
<evidence type="ECO:0000313" key="5">
    <source>
        <dbReference type="Proteomes" id="UP000231990"/>
    </source>
</evidence>
<dbReference type="EMBL" id="NPDY01000003">
    <property type="protein sequence ID" value="PJZ70474.1"/>
    <property type="molecule type" value="Genomic_DNA"/>
</dbReference>
<dbReference type="InterPro" id="IPR029069">
    <property type="entry name" value="HotDog_dom_sf"/>
</dbReference>
<dbReference type="Proteomes" id="UP000231962">
    <property type="component" value="Unassembled WGS sequence"/>
</dbReference>
<sequence length="187" mass="21477">MSITENKNYSDIEDSVKDDPELDAFDRRLVHKYYDENVLLAGVERLPEVEGVERFLATIRVNINHNFFFEHPRNHVPGLYIIEAGRQSGLAVAHKYFGVSYGSEFVMNQLSVDFFKFANIWQPLQIELEAKDVVYRKDQFVSFNLHGTFNQNSQLVAKMSGILMVVGKNVMEKLERSFAKLEPGVNA</sequence>